<dbReference type="AlphaFoldDB" id="A0A0C2XC70"/>
<reference evidence="3" key="2">
    <citation type="submission" date="2015-01" db="EMBL/GenBank/DDBJ databases">
        <title>Evolutionary Origins and Diversification of the Mycorrhizal Mutualists.</title>
        <authorList>
            <consortium name="DOE Joint Genome Institute"/>
            <consortium name="Mycorrhizal Genomics Consortium"/>
            <person name="Kohler A."/>
            <person name="Kuo A."/>
            <person name="Nagy L.G."/>
            <person name="Floudas D."/>
            <person name="Copeland A."/>
            <person name="Barry K.W."/>
            <person name="Cichocki N."/>
            <person name="Veneault-Fourrey C."/>
            <person name="LaButti K."/>
            <person name="Lindquist E.A."/>
            <person name="Lipzen A."/>
            <person name="Lundell T."/>
            <person name="Morin E."/>
            <person name="Murat C."/>
            <person name="Riley R."/>
            <person name="Ohm R."/>
            <person name="Sun H."/>
            <person name="Tunlid A."/>
            <person name="Henrissat B."/>
            <person name="Grigoriev I.V."/>
            <person name="Hibbett D.S."/>
            <person name="Martin F."/>
        </authorList>
    </citation>
    <scope>NUCLEOTIDE SEQUENCE [LARGE SCALE GENOMIC DNA]</scope>
    <source>
        <strain evidence="3">MAFF 305830</strain>
    </source>
</reference>
<gene>
    <name evidence="2" type="ORF">M408DRAFT_25033</name>
</gene>
<dbReference type="HOGENOM" id="CLU_963669_0_0_1"/>
<evidence type="ECO:0000256" key="1">
    <source>
        <dbReference type="SAM" id="Phobius"/>
    </source>
</evidence>
<proteinExistence type="predicted"/>
<keyword evidence="3" id="KW-1185">Reference proteome</keyword>
<dbReference type="Proteomes" id="UP000054097">
    <property type="component" value="Unassembled WGS sequence"/>
</dbReference>
<accession>A0A0C2XC70</accession>
<keyword evidence="1" id="KW-1133">Transmembrane helix</keyword>
<keyword evidence="1" id="KW-0472">Membrane</keyword>
<evidence type="ECO:0000313" key="2">
    <source>
        <dbReference type="EMBL" id="KIM26747.1"/>
    </source>
</evidence>
<dbReference type="EMBL" id="KN824303">
    <property type="protein sequence ID" value="KIM26747.1"/>
    <property type="molecule type" value="Genomic_DNA"/>
</dbReference>
<evidence type="ECO:0000313" key="3">
    <source>
        <dbReference type="Proteomes" id="UP000054097"/>
    </source>
</evidence>
<keyword evidence="1" id="KW-0812">Transmembrane</keyword>
<protein>
    <recommendedName>
        <fullName evidence="4">Transmembrane protein</fullName>
    </recommendedName>
</protein>
<evidence type="ECO:0008006" key="4">
    <source>
        <dbReference type="Google" id="ProtNLM"/>
    </source>
</evidence>
<sequence>MSFSFYGRCFHSLRVHLLNFATGESILLYGTTTRLGSPSISVTIDGVQKNTSAFMSAINPQELTLGAHTIVFAADGLAENQEHTLIMSALSSENMWFLDYILYGTKDATGLTAPVPTRASSNSPEIGPIVGCVVGGVVLISLIAFWYISRRRRLARKTSDAIPFMRRGSSSATVETRSVHSILSSRSTDGTIIRQASLNTPSGILRNGTTTSSSVSAVDRPHVRISQTRSMSRMSSTGIIVASLSQSIGQTNGISTRDLSLKVQYGGGFQVSDENGQELPVAPPMVLRA</sequence>
<name>A0A0C2XC70_SERVB</name>
<dbReference type="STRING" id="933852.A0A0C2XC70"/>
<reference evidence="2 3" key="1">
    <citation type="submission" date="2014-04" db="EMBL/GenBank/DDBJ databases">
        <authorList>
            <consortium name="DOE Joint Genome Institute"/>
            <person name="Kuo A."/>
            <person name="Zuccaro A."/>
            <person name="Kohler A."/>
            <person name="Nagy L.G."/>
            <person name="Floudas D."/>
            <person name="Copeland A."/>
            <person name="Barry K.W."/>
            <person name="Cichocki N."/>
            <person name="Veneault-Fourrey C."/>
            <person name="LaButti K."/>
            <person name="Lindquist E.A."/>
            <person name="Lipzen A."/>
            <person name="Lundell T."/>
            <person name="Morin E."/>
            <person name="Murat C."/>
            <person name="Sun H."/>
            <person name="Tunlid A."/>
            <person name="Henrissat B."/>
            <person name="Grigoriev I.V."/>
            <person name="Hibbett D.S."/>
            <person name="Martin F."/>
            <person name="Nordberg H.P."/>
            <person name="Cantor M.N."/>
            <person name="Hua S.X."/>
        </authorList>
    </citation>
    <scope>NUCLEOTIDE SEQUENCE [LARGE SCALE GENOMIC DNA]</scope>
    <source>
        <strain evidence="2 3">MAFF 305830</strain>
    </source>
</reference>
<feature type="transmembrane region" description="Helical" evidence="1">
    <location>
        <begin position="126"/>
        <end position="148"/>
    </location>
</feature>
<organism evidence="2 3">
    <name type="scientific">Serendipita vermifera MAFF 305830</name>
    <dbReference type="NCBI Taxonomy" id="933852"/>
    <lineage>
        <taxon>Eukaryota</taxon>
        <taxon>Fungi</taxon>
        <taxon>Dikarya</taxon>
        <taxon>Basidiomycota</taxon>
        <taxon>Agaricomycotina</taxon>
        <taxon>Agaricomycetes</taxon>
        <taxon>Sebacinales</taxon>
        <taxon>Serendipitaceae</taxon>
        <taxon>Serendipita</taxon>
    </lineage>
</organism>